<accession>A0A0E9XJL0</accession>
<name>A0A0E9XJL0_ANGAN</name>
<sequence length="34" mass="3915">MLGSHVIKQEMKKPPWNLCSAFTCPLFNKVLFCC</sequence>
<dbReference type="EMBL" id="GBXM01005743">
    <property type="protein sequence ID" value="JAI02835.1"/>
    <property type="molecule type" value="Transcribed_RNA"/>
</dbReference>
<protein>
    <submittedName>
        <fullName evidence="1">Uncharacterized protein</fullName>
    </submittedName>
</protein>
<reference evidence="1" key="1">
    <citation type="submission" date="2014-11" db="EMBL/GenBank/DDBJ databases">
        <authorList>
            <person name="Amaro Gonzalez C."/>
        </authorList>
    </citation>
    <scope>NUCLEOTIDE SEQUENCE</scope>
</reference>
<dbReference type="AlphaFoldDB" id="A0A0E9XJL0"/>
<proteinExistence type="predicted"/>
<evidence type="ECO:0000313" key="1">
    <source>
        <dbReference type="EMBL" id="JAI02835.1"/>
    </source>
</evidence>
<reference evidence="1" key="2">
    <citation type="journal article" date="2015" name="Fish Shellfish Immunol.">
        <title>Early steps in the European eel (Anguilla anguilla)-Vibrio vulnificus interaction in the gills: Role of the RtxA13 toxin.</title>
        <authorList>
            <person name="Callol A."/>
            <person name="Pajuelo D."/>
            <person name="Ebbesson L."/>
            <person name="Teles M."/>
            <person name="MacKenzie S."/>
            <person name="Amaro C."/>
        </authorList>
    </citation>
    <scope>NUCLEOTIDE SEQUENCE</scope>
</reference>
<organism evidence="1">
    <name type="scientific">Anguilla anguilla</name>
    <name type="common">European freshwater eel</name>
    <name type="synonym">Muraena anguilla</name>
    <dbReference type="NCBI Taxonomy" id="7936"/>
    <lineage>
        <taxon>Eukaryota</taxon>
        <taxon>Metazoa</taxon>
        <taxon>Chordata</taxon>
        <taxon>Craniata</taxon>
        <taxon>Vertebrata</taxon>
        <taxon>Euteleostomi</taxon>
        <taxon>Actinopterygii</taxon>
        <taxon>Neopterygii</taxon>
        <taxon>Teleostei</taxon>
        <taxon>Anguilliformes</taxon>
        <taxon>Anguillidae</taxon>
        <taxon>Anguilla</taxon>
    </lineage>
</organism>